<dbReference type="CDD" id="cd00077">
    <property type="entry name" value="HDc"/>
    <property type="match status" value="1"/>
</dbReference>
<protein>
    <submittedName>
        <fullName evidence="2">HDIG domain-containing protein</fullName>
    </submittedName>
</protein>
<evidence type="ECO:0000259" key="1">
    <source>
        <dbReference type="PROSITE" id="PS51832"/>
    </source>
</evidence>
<dbReference type="AlphaFoldDB" id="A0A1G8ZE83"/>
<evidence type="ECO:0000313" key="3">
    <source>
        <dbReference type="Proteomes" id="UP000198718"/>
    </source>
</evidence>
<dbReference type="PANTHER" id="PTHR43155:SF2">
    <property type="entry name" value="CYCLIC DI-GMP PHOSPHODIESTERASE PA4108"/>
    <property type="match status" value="1"/>
</dbReference>
<dbReference type="InterPro" id="IPR006675">
    <property type="entry name" value="HDIG_dom"/>
</dbReference>
<dbReference type="InterPro" id="IPR037522">
    <property type="entry name" value="HD_GYP_dom"/>
</dbReference>
<organism evidence="2 3">
    <name type="scientific">Natronincola ferrireducens</name>
    <dbReference type="NCBI Taxonomy" id="393762"/>
    <lineage>
        <taxon>Bacteria</taxon>
        <taxon>Bacillati</taxon>
        <taxon>Bacillota</taxon>
        <taxon>Clostridia</taxon>
        <taxon>Peptostreptococcales</taxon>
        <taxon>Natronincolaceae</taxon>
        <taxon>Natronincola</taxon>
    </lineage>
</organism>
<dbReference type="Proteomes" id="UP000198718">
    <property type="component" value="Unassembled WGS sequence"/>
</dbReference>
<proteinExistence type="predicted"/>
<dbReference type="RefSeq" id="WP_090550651.1">
    <property type="nucleotide sequence ID" value="NZ_FNFP01000001.1"/>
</dbReference>
<dbReference type="InterPro" id="IPR003607">
    <property type="entry name" value="HD/PDEase_dom"/>
</dbReference>
<dbReference type="OrthoDB" id="9804747at2"/>
<dbReference type="STRING" id="393762.SAMN05660472_00830"/>
<keyword evidence="3" id="KW-1185">Reference proteome</keyword>
<dbReference type="PANTHER" id="PTHR43155">
    <property type="entry name" value="CYCLIC DI-GMP PHOSPHODIESTERASE PA4108-RELATED"/>
    <property type="match status" value="1"/>
</dbReference>
<dbReference type="NCBIfam" id="TIGR00277">
    <property type="entry name" value="HDIG"/>
    <property type="match status" value="1"/>
</dbReference>
<sequence length="346" mass="39153">MEKMILADLIAGMKIGKDVISKGGMKLVPKGSILSLSTIEYLRSWGVSDVYIEEEKQEIITGRKEKQKQITNTYKKSLDTTIEFLEGLKTSNQLKIKEVRNVINELNDLTEILPTIQVVNQLKQQDTYTQQHSMNVAIYSLFMGRWLNLDETTLKKLCYAALLHDIGKIRVAEDIILKPGKLTKKECQEVKKHTIYGYNIIKENPNLSHQIALGVLQHHERQDGSGYPFGIDGTKIHLFAKIIAVADIYDAITSDRTYKERQSPFIAAEVLTEQCFGILDTEIVKIFIEKLADFYIGSSVILNNGEIGQIITKNPVFPTRPLVKVGERFIDLSKERSIGIQDILIA</sequence>
<accession>A0A1G8ZE83</accession>
<gene>
    <name evidence="2" type="ORF">SAMN05660472_00830</name>
</gene>
<dbReference type="Pfam" id="PF13487">
    <property type="entry name" value="HD_5"/>
    <property type="match status" value="1"/>
</dbReference>
<evidence type="ECO:0000313" key="2">
    <source>
        <dbReference type="EMBL" id="SDK13337.1"/>
    </source>
</evidence>
<dbReference type="SUPFAM" id="SSF109604">
    <property type="entry name" value="HD-domain/PDEase-like"/>
    <property type="match status" value="1"/>
</dbReference>
<dbReference type="SMART" id="SM00471">
    <property type="entry name" value="HDc"/>
    <property type="match status" value="1"/>
</dbReference>
<dbReference type="EMBL" id="FNFP01000001">
    <property type="protein sequence ID" value="SDK13337.1"/>
    <property type="molecule type" value="Genomic_DNA"/>
</dbReference>
<dbReference type="PROSITE" id="PS51832">
    <property type="entry name" value="HD_GYP"/>
    <property type="match status" value="1"/>
</dbReference>
<name>A0A1G8ZE83_9FIRM</name>
<dbReference type="Gene3D" id="1.10.3210.10">
    <property type="entry name" value="Hypothetical protein af1432"/>
    <property type="match status" value="1"/>
</dbReference>
<feature type="domain" description="HD-GYP" evidence="1">
    <location>
        <begin position="107"/>
        <end position="303"/>
    </location>
</feature>
<reference evidence="2 3" key="1">
    <citation type="submission" date="2016-10" db="EMBL/GenBank/DDBJ databases">
        <authorList>
            <person name="de Groot N.N."/>
        </authorList>
    </citation>
    <scope>NUCLEOTIDE SEQUENCE [LARGE SCALE GENOMIC DNA]</scope>
    <source>
        <strain evidence="2 3">DSM 18346</strain>
    </source>
</reference>